<comment type="subcellular location">
    <subcellularLocation>
        <location evidence="1">Cell membrane</location>
        <topology evidence="1">Multi-pass membrane protein</topology>
    </subcellularLocation>
</comment>
<evidence type="ECO:0000259" key="10">
    <source>
        <dbReference type="PROSITE" id="PS51105"/>
    </source>
</evidence>
<dbReference type="RefSeq" id="WP_117454828.1">
    <property type="nucleotide sequence ID" value="NZ_CP060636.1"/>
</dbReference>
<dbReference type="AlphaFoldDB" id="A0A7G9GTI0"/>
<dbReference type="GO" id="GO:0008982">
    <property type="term" value="F:protein-N(PI)-phosphohistidine-sugar phosphotransferase activity"/>
    <property type="evidence" value="ECO:0007669"/>
    <property type="project" value="UniProtKB-UniRule"/>
</dbReference>
<dbReference type="GO" id="GO:1901264">
    <property type="term" value="P:carbohydrate derivative transport"/>
    <property type="evidence" value="ECO:0007669"/>
    <property type="project" value="TreeGrafter"/>
</dbReference>
<feature type="transmembrane region" description="Helical" evidence="9">
    <location>
        <begin position="255"/>
        <end position="275"/>
    </location>
</feature>
<dbReference type="GO" id="GO:0009401">
    <property type="term" value="P:phosphoenolpyruvate-dependent sugar phosphotransferase system"/>
    <property type="evidence" value="ECO:0007669"/>
    <property type="project" value="InterPro"/>
</dbReference>
<dbReference type="InterPro" id="IPR004501">
    <property type="entry name" value="PTS_EIIC_3"/>
</dbReference>
<dbReference type="GO" id="GO:0005886">
    <property type="term" value="C:plasma membrane"/>
    <property type="evidence" value="ECO:0007669"/>
    <property type="project" value="UniProtKB-SubCell"/>
</dbReference>
<keyword evidence="7 8" id="KW-0472">Membrane</keyword>
<dbReference type="KEGG" id="ehn:H9Q80_09325"/>
<dbReference type="NCBIfam" id="TIGR00410">
    <property type="entry name" value="lacE"/>
    <property type="match status" value="1"/>
</dbReference>
<proteinExistence type="predicted"/>
<keyword evidence="5 9" id="KW-0812">Transmembrane</keyword>
<feature type="domain" description="PTS EIIC type-3" evidence="10">
    <location>
        <begin position="5"/>
        <end position="436"/>
    </location>
</feature>
<keyword evidence="2 8" id="KW-0813">Transport</keyword>
<evidence type="ECO:0000256" key="4">
    <source>
        <dbReference type="ARBA" id="ARBA00022597"/>
    </source>
</evidence>
<keyword evidence="4 8" id="KW-0762">Sugar transport</keyword>
<name>A0A7G9GTI0_9FIRM</name>
<evidence type="ECO:0000256" key="7">
    <source>
        <dbReference type="ARBA" id="ARBA00023136"/>
    </source>
</evidence>
<dbReference type="PROSITE" id="PS51105">
    <property type="entry name" value="PTS_EIIC_TYPE_3"/>
    <property type="match status" value="1"/>
</dbReference>
<dbReference type="InterPro" id="IPR003352">
    <property type="entry name" value="PTS_EIIC"/>
</dbReference>
<feature type="transmembrane region" description="Helical" evidence="9">
    <location>
        <begin position="102"/>
        <end position="121"/>
    </location>
</feature>
<feature type="transmembrane region" description="Helical" evidence="9">
    <location>
        <begin position="77"/>
        <end position="95"/>
    </location>
</feature>
<dbReference type="PIRSF" id="PIRSF006351">
    <property type="entry name" value="PTS_EIIC-Cellobiose"/>
    <property type="match status" value="1"/>
</dbReference>
<evidence type="ECO:0000256" key="6">
    <source>
        <dbReference type="ARBA" id="ARBA00022989"/>
    </source>
</evidence>
<feature type="transmembrane region" description="Helical" evidence="9">
    <location>
        <begin position="197"/>
        <end position="218"/>
    </location>
</feature>
<keyword evidence="3 8" id="KW-1003">Cell membrane</keyword>
<dbReference type="EMBL" id="CP060636">
    <property type="protein sequence ID" value="QNM14112.1"/>
    <property type="molecule type" value="Genomic_DNA"/>
</dbReference>
<evidence type="ECO:0000256" key="3">
    <source>
        <dbReference type="ARBA" id="ARBA00022475"/>
    </source>
</evidence>
<evidence type="ECO:0000313" key="11">
    <source>
        <dbReference type="EMBL" id="QNM14112.1"/>
    </source>
</evidence>
<dbReference type="Pfam" id="PF02378">
    <property type="entry name" value="PTS_EIIC"/>
    <property type="match status" value="1"/>
</dbReference>
<dbReference type="InterPro" id="IPR004796">
    <property type="entry name" value="PTS_IIC_cello"/>
</dbReference>
<gene>
    <name evidence="11" type="ORF">H9Q80_09325</name>
</gene>
<comment type="function">
    <text evidence="8">The phosphoenolpyruvate-dependent sugar phosphotransferase system (PTS), a major carbohydrate active -transport system, catalyzes the phosphorylation of incoming sugar substrates concomitant with their translocation across the cell membrane.</text>
</comment>
<protein>
    <recommendedName>
        <fullName evidence="8">Permease IIC component</fullName>
    </recommendedName>
</protein>
<sequence length="470" mass="50878">MLKTLEKYLMPLAEMIGRNKYLIAIRDGFLVSTPLLIVGSIFLLIANFPINAWTDFINNFMIGSQSLGALLGKQSDATFTIMAIFATMGIGYSFAKEMKTTPIFGAAVSLMSWFILMPYALTNSIKALFDANGAAMEVAEGMKATVSGIDLGWLGAKGIFMGIICALVSVHIYAWVERKGWIIKMPAGVPPTVVQSFAALIPAGIVMTVFFVVNMIFVGCGTDAFTFIFTFLQTPLLGLGDTLGAMIIAYIFLHLFWFFGVNGGSVVGAVFNPILQTLSLENLNLFKEVGATGGYTVANGAHVISQQFQDLFATFGGCGSTLSLLIAMLLFCKSKRITELGKLALVPGIFGINEPIVFGLPIVLNPTIVIPFVLVPTVNIILSYFAMDFGLFPPCNGVNIPWTTPVIISGFLATNWVGAAFQAFLLVLGVFIYMPFIKTMDKQYLEDEAKAVAAQEEDDISLDDLSFDDL</sequence>
<evidence type="ECO:0000256" key="8">
    <source>
        <dbReference type="PIRNR" id="PIRNR006351"/>
    </source>
</evidence>
<evidence type="ECO:0000256" key="5">
    <source>
        <dbReference type="ARBA" id="ARBA00022692"/>
    </source>
</evidence>
<evidence type="ECO:0000256" key="1">
    <source>
        <dbReference type="ARBA" id="ARBA00004651"/>
    </source>
</evidence>
<dbReference type="Proteomes" id="UP000515856">
    <property type="component" value="Chromosome"/>
</dbReference>
<feature type="transmembrane region" description="Helical" evidence="9">
    <location>
        <begin position="224"/>
        <end position="248"/>
    </location>
</feature>
<dbReference type="PANTHER" id="PTHR33989:SF4">
    <property type="entry name" value="PTS SYSTEM N,N'-DIACETYLCHITOBIOSE-SPECIFIC EIIC COMPONENT"/>
    <property type="match status" value="1"/>
</dbReference>
<reference evidence="11 12" key="1">
    <citation type="submission" date="2020-08" db="EMBL/GenBank/DDBJ databases">
        <authorList>
            <person name="Liu C."/>
            <person name="Sun Q."/>
        </authorList>
    </citation>
    <scope>NUCLEOTIDE SEQUENCE [LARGE SCALE GENOMIC DNA]</scope>
    <source>
        <strain evidence="11 12">NSJ-61</strain>
    </source>
</reference>
<evidence type="ECO:0000313" key="12">
    <source>
        <dbReference type="Proteomes" id="UP000515856"/>
    </source>
</evidence>
<accession>A0A7G9GTI0</accession>
<dbReference type="InterPro" id="IPR051088">
    <property type="entry name" value="PTS_Sugar-EIIC/EIIB"/>
</dbReference>
<keyword evidence="12" id="KW-1185">Reference proteome</keyword>
<feature type="transmembrane region" description="Helical" evidence="9">
    <location>
        <begin position="407"/>
        <end position="433"/>
    </location>
</feature>
<feature type="transmembrane region" description="Helical" evidence="9">
    <location>
        <begin position="158"/>
        <end position="176"/>
    </location>
</feature>
<dbReference type="PANTHER" id="PTHR33989">
    <property type="match status" value="1"/>
</dbReference>
<feature type="transmembrane region" description="Helical" evidence="9">
    <location>
        <begin position="21"/>
        <end position="46"/>
    </location>
</feature>
<evidence type="ECO:0000256" key="2">
    <source>
        <dbReference type="ARBA" id="ARBA00022448"/>
    </source>
</evidence>
<feature type="transmembrane region" description="Helical" evidence="9">
    <location>
        <begin position="311"/>
        <end position="332"/>
    </location>
</feature>
<keyword evidence="6 9" id="KW-1133">Transmembrane helix</keyword>
<organism evidence="11 12">
    <name type="scientific">[Eubacterium] hominis</name>
    <dbReference type="NCBI Taxonomy" id="2764325"/>
    <lineage>
        <taxon>Bacteria</taxon>
        <taxon>Bacillati</taxon>
        <taxon>Bacillota</taxon>
        <taxon>Erysipelotrichia</taxon>
        <taxon>Erysipelotrichales</taxon>
        <taxon>Erysipelotrichaceae</taxon>
        <taxon>Amedibacillus</taxon>
    </lineage>
</organism>
<evidence type="ECO:0000256" key="9">
    <source>
        <dbReference type="SAM" id="Phobius"/>
    </source>
</evidence>